<organism evidence="7 8">
    <name type="scientific">Serendipita vermifera MAFF 305830</name>
    <dbReference type="NCBI Taxonomy" id="933852"/>
    <lineage>
        <taxon>Eukaryota</taxon>
        <taxon>Fungi</taxon>
        <taxon>Dikarya</taxon>
        <taxon>Basidiomycota</taxon>
        <taxon>Agaricomycotina</taxon>
        <taxon>Agaricomycetes</taxon>
        <taxon>Sebacinales</taxon>
        <taxon>Serendipitaceae</taxon>
        <taxon>Serendipita</taxon>
    </lineage>
</organism>
<reference evidence="8" key="2">
    <citation type="submission" date="2015-01" db="EMBL/GenBank/DDBJ databases">
        <title>Evolutionary Origins and Diversification of the Mycorrhizal Mutualists.</title>
        <authorList>
            <consortium name="DOE Joint Genome Institute"/>
            <consortium name="Mycorrhizal Genomics Consortium"/>
            <person name="Kohler A."/>
            <person name="Kuo A."/>
            <person name="Nagy L.G."/>
            <person name="Floudas D."/>
            <person name="Copeland A."/>
            <person name="Barry K.W."/>
            <person name="Cichocki N."/>
            <person name="Veneault-Fourrey C."/>
            <person name="LaButti K."/>
            <person name="Lindquist E.A."/>
            <person name="Lipzen A."/>
            <person name="Lundell T."/>
            <person name="Morin E."/>
            <person name="Murat C."/>
            <person name="Riley R."/>
            <person name="Ohm R."/>
            <person name="Sun H."/>
            <person name="Tunlid A."/>
            <person name="Henrissat B."/>
            <person name="Grigoriev I.V."/>
            <person name="Hibbett D.S."/>
            <person name="Martin F."/>
        </authorList>
    </citation>
    <scope>NUCLEOTIDE SEQUENCE [LARGE SCALE GENOMIC DNA]</scope>
    <source>
        <strain evidence="8">MAFF 305830</strain>
    </source>
</reference>
<dbReference type="GO" id="GO:0008168">
    <property type="term" value="F:methyltransferase activity"/>
    <property type="evidence" value="ECO:0007669"/>
    <property type="project" value="UniProtKB-KW"/>
</dbReference>
<feature type="binding site" evidence="6">
    <location>
        <position position="108"/>
    </location>
    <ligand>
        <name>S-adenosyl-L-methionine</name>
        <dbReference type="ChEBI" id="CHEBI:59789"/>
    </ligand>
</feature>
<dbReference type="CDD" id="cd02440">
    <property type="entry name" value="AdoMet_MTases"/>
    <property type="match status" value="1"/>
</dbReference>
<dbReference type="SUPFAM" id="SSF53335">
    <property type="entry name" value="S-adenosyl-L-methionine-dependent methyltransferases"/>
    <property type="match status" value="1"/>
</dbReference>
<dbReference type="GO" id="GO:0070475">
    <property type="term" value="P:rRNA base methylation"/>
    <property type="evidence" value="ECO:0007669"/>
    <property type="project" value="TreeGrafter"/>
</dbReference>
<dbReference type="InterPro" id="IPR010286">
    <property type="entry name" value="METTL16/RlmF"/>
</dbReference>
<dbReference type="InterPro" id="IPR017182">
    <property type="entry name" value="METTL16/PsiM"/>
</dbReference>
<dbReference type="Proteomes" id="UP000054097">
    <property type="component" value="Unassembled WGS sequence"/>
</dbReference>
<evidence type="ECO:0000313" key="8">
    <source>
        <dbReference type="Proteomes" id="UP000054097"/>
    </source>
</evidence>
<evidence type="ECO:0000313" key="7">
    <source>
        <dbReference type="EMBL" id="KIM29185.1"/>
    </source>
</evidence>
<comment type="similarity">
    <text evidence="1 5">Belongs to the methyltransferase superfamily. METTL16/RlmF family.</text>
</comment>
<evidence type="ECO:0000256" key="2">
    <source>
        <dbReference type="ARBA" id="ARBA00022603"/>
    </source>
</evidence>
<dbReference type="Pfam" id="PF05971">
    <property type="entry name" value="Methyltransf_10"/>
    <property type="match status" value="1"/>
</dbReference>
<keyword evidence="4 6" id="KW-0949">S-adenosyl-L-methionine</keyword>
<dbReference type="GO" id="GO:0005634">
    <property type="term" value="C:nucleus"/>
    <property type="evidence" value="ECO:0007669"/>
    <property type="project" value="TreeGrafter"/>
</dbReference>
<feature type="binding site" evidence="6">
    <location>
        <position position="75"/>
    </location>
    <ligand>
        <name>S-adenosyl-L-methionine</name>
        <dbReference type="ChEBI" id="CHEBI:59789"/>
    </ligand>
</feature>
<dbReference type="HOGENOM" id="CLU_027534_0_1_1"/>
<dbReference type="InterPro" id="IPR029063">
    <property type="entry name" value="SAM-dependent_MTases_sf"/>
</dbReference>
<protein>
    <recommendedName>
        <fullName evidence="9">U6 small nuclear RNA (adenine-(43)-N(6))-methyltransferase</fullName>
    </recommendedName>
</protein>
<accession>A0A0C3AXD2</accession>
<evidence type="ECO:0000256" key="4">
    <source>
        <dbReference type="ARBA" id="ARBA00022691"/>
    </source>
</evidence>
<name>A0A0C3AXD2_SERVB</name>
<feature type="binding site" evidence="6">
    <location>
        <position position="132"/>
    </location>
    <ligand>
        <name>S-adenosyl-L-methionine</name>
        <dbReference type="ChEBI" id="CHEBI:59789"/>
    </ligand>
</feature>
<dbReference type="OrthoDB" id="514248at2759"/>
<reference evidence="7 8" key="1">
    <citation type="submission" date="2014-04" db="EMBL/GenBank/DDBJ databases">
        <authorList>
            <consortium name="DOE Joint Genome Institute"/>
            <person name="Kuo A."/>
            <person name="Zuccaro A."/>
            <person name="Kohler A."/>
            <person name="Nagy L.G."/>
            <person name="Floudas D."/>
            <person name="Copeland A."/>
            <person name="Barry K.W."/>
            <person name="Cichocki N."/>
            <person name="Veneault-Fourrey C."/>
            <person name="LaButti K."/>
            <person name="Lindquist E.A."/>
            <person name="Lipzen A."/>
            <person name="Lundell T."/>
            <person name="Morin E."/>
            <person name="Murat C."/>
            <person name="Sun H."/>
            <person name="Tunlid A."/>
            <person name="Henrissat B."/>
            <person name="Grigoriev I.V."/>
            <person name="Hibbett D.S."/>
            <person name="Martin F."/>
            <person name="Nordberg H.P."/>
            <person name="Cantor M.N."/>
            <person name="Hua S.X."/>
        </authorList>
    </citation>
    <scope>NUCLEOTIDE SEQUENCE [LARGE SCALE GENOMIC DNA]</scope>
    <source>
        <strain evidence="7 8">MAFF 305830</strain>
    </source>
</reference>
<dbReference type="PANTHER" id="PTHR13393">
    <property type="entry name" value="SAM-DEPENDENT METHYLTRANSFERASE"/>
    <property type="match status" value="1"/>
</dbReference>
<evidence type="ECO:0000256" key="3">
    <source>
        <dbReference type="ARBA" id="ARBA00022679"/>
    </source>
</evidence>
<evidence type="ECO:0000256" key="1">
    <source>
        <dbReference type="ARBA" id="ARBA00005878"/>
    </source>
</evidence>
<dbReference type="PANTHER" id="PTHR13393:SF0">
    <property type="entry name" value="RNA N6-ADENOSINE-METHYLTRANSFERASE METTL16"/>
    <property type="match status" value="1"/>
</dbReference>
<dbReference type="Gene3D" id="3.40.50.150">
    <property type="entry name" value="Vaccinia Virus protein VP39"/>
    <property type="match status" value="1"/>
</dbReference>
<evidence type="ECO:0000256" key="6">
    <source>
        <dbReference type="PIRSR" id="PIRSR037350-1"/>
    </source>
</evidence>
<keyword evidence="3 5" id="KW-0808">Transferase</keyword>
<gene>
    <name evidence="7" type="ORF">M408DRAFT_22994</name>
</gene>
<keyword evidence="2 5" id="KW-0489">Methyltransferase</keyword>
<dbReference type="EMBL" id="KN824289">
    <property type="protein sequence ID" value="KIM29185.1"/>
    <property type="molecule type" value="Genomic_DNA"/>
</dbReference>
<evidence type="ECO:0000256" key="5">
    <source>
        <dbReference type="PIRNR" id="PIRNR037350"/>
    </source>
</evidence>
<feature type="binding site" evidence="6">
    <location>
        <position position="185"/>
    </location>
    <ligand>
        <name>S-adenosyl-L-methionine</name>
        <dbReference type="ChEBI" id="CHEBI:59789"/>
    </ligand>
</feature>
<keyword evidence="8" id="KW-1185">Reference proteome</keyword>
<dbReference type="AlphaFoldDB" id="A0A0C3AXD2"/>
<sequence length="456" mass="50960">MHPRNLYLIPPDFAQLAESYPPLKPFIYVNKHGQPLINFKDAAGQRCLTEALLHRDFGLKVEIPPDRLCPAVPNRLNYVLWIQDILTATLQPESTTSIAKGIRGIDIGTGASVIYPLLACAMAPNWSFVATEIDRGSLIAAENNIASNGLQNRISPVLVDPAGPLFRHLFEDASVFLECDFLMCNPPFYASKEEISRAAEDKEFDPSAVCTGADVEMITTDGEAGFIQRIVHESLIVGTHCRFYTSLLGKHSTIATIVNLLRSLKIDNYGLAEFVQGHTRRWGIVWSLGEERLPDTLVRSTSDSLHALLPLPNTFRQTYPSAITRSYQVLSNTLKGLDTLCHELEGVNLNQIPIVPESYEALATITAQENTWSRKARRRLEKLRKEGGTGIQYAGSQPSLFLTVRCHFIKEANSADSPSEIYRLVLQATWTKGKDRDLFETFWSHLSRKFLDSSIM</sequence>
<proteinExistence type="inferred from homology"/>
<evidence type="ECO:0008006" key="9">
    <source>
        <dbReference type="Google" id="ProtNLM"/>
    </source>
</evidence>
<dbReference type="PIRSF" id="PIRSF037350">
    <property type="entry name" value="Mtase_ZK1128_prd"/>
    <property type="match status" value="1"/>
</dbReference>
<dbReference type="STRING" id="933852.A0A0C3AXD2"/>